<evidence type="ECO:0000256" key="1">
    <source>
        <dbReference type="SAM" id="SignalP"/>
    </source>
</evidence>
<organism evidence="2 3">
    <name type="scientific">Mucilaginibacter myungsuensis</name>
    <dbReference type="NCBI Taxonomy" id="649104"/>
    <lineage>
        <taxon>Bacteria</taxon>
        <taxon>Pseudomonadati</taxon>
        <taxon>Bacteroidota</taxon>
        <taxon>Sphingobacteriia</taxon>
        <taxon>Sphingobacteriales</taxon>
        <taxon>Sphingobacteriaceae</taxon>
        <taxon>Mucilaginibacter</taxon>
    </lineage>
</organism>
<dbReference type="EMBL" id="JADFFL010000002">
    <property type="protein sequence ID" value="MBE9661052.1"/>
    <property type="molecule type" value="Genomic_DNA"/>
</dbReference>
<keyword evidence="3" id="KW-1185">Reference proteome</keyword>
<dbReference type="Proteomes" id="UP000622475">
    <property type="component" value="Unassembled WGS sequence"/>
</dbReference>
<gene>
    <name evidence="2" type="ORF">IRJ16_04085</name>
</gene>
<dbReference type="Gene3D" id="2.40.160.170">
    <property type="match status" value="1"/>
</dbReference>
<feature type="chain" id="PRO_5037382047" description="Outer membrane protein with beta-barrel domain" evidence="1">
    <location>
        <begin position="19"/>
        <end position="227"/>
    </location>
</feature>
<keyword evidence="1" id="KW-0732">Signal</keyword>
<evidence type="ECO:0000313" key="2">
    <source>
        <dbReference type="EMBL" id="MBE9661052.1"/>
    </source>
</evidence>
<reference evidence="2" key="1">
    <citation type="submission" date="2020-10" db="EMBL/GenBank/DDBJ databases">
        <title>Mucilaginibacter mali sp. nov., isolated from rhizosphere soil of apple orchard.</title>
        <authorList>
            <person name="Lee J.-S."/>
            <person name="Kim H.S."/>
            <person name="Kim J.-S."/>
        </authorList>
    </citation>
    <scope>NUCLEOTIDE SEQUENCE</scope>
    <source>
        <strain evidence="2">KCTC 22746</strain>
    </source>
</reference>
<proteinExistence type="predicted"/>
<comment type="caution">
    <text evidence="2">The sequence shown here is derived from an EMBL/GenBank/DDBJ whole genome shotgun (WGS) entry which is preliminary data.</text>
</comment>
<accession>A0A929KUK4</accession>
<evidence type="ECO:0008006" key="4">
    <source>
        <dbReference type="Google" id="ProtNLM"/>
    </source>
</evidence>
<feature type="signal peptide" evidence="1">
    <location>
        <begin position="1"/>
        <end position="18"/>
    </location>
</feature>
<dbReference type="AlphaFoldDB" id="A0A929KUK4"/>
<dbReference type="RefSeq" id="WP_194110262.1">
    <property type="nucleotide sequence ID" value="NZ_JADFFL010000002.1"/>
</dbReference>
<sequence length="227" mass="24981">MKKLLTFMLLAFPVMLMAQEQPPAEASAYKAPISYQVTAGTQGIGGDFRYGFLNNLSARLGASFAVVNANADYSFSGFTSTSSQKVNFSNVHLLADLVPFKSMQGFRIVGGAGYLFKADGNVTVTPTGNYNFANYNLTGAEIGTLDMNVGWKGVAPYLGFGLFKAFPSNFFNFNLDLGTYYLTQPSTRIIGTNLLTDNSKLEPQFNENLKGYRWLPVLQLNFNFRIK</sequence>
<name>A0A929KUK4_9SPHI</name>
<evidence type="ECO:0000313" key="3">
    <source>
        <dbReference type="Proteomes" id="UP000622475"/>
    </source>
</evidence>
<protein>
    <recommendedName>
        <fullName evidence="4">Outer membrane protein with beta-barrel domain</fullName>
    </recommendedName>
</protein>